<dbReference type="EMBL" id="BGPR01191247">
    <property type="protein sequence ID" value="GBM91949.1"/>
    <property type="molecule type" value="Genomic_DNA"/>
</dbReference>
<dbReference type="AlphaFoldDB" id="A0A4Y2JR87"/>
<reference evidence="2 3" key="1">
    <citation type="journal article" date="2019" name="Sci. Rep.">
        <title>Orb-weaving spider Araneus ventricosus genome elucidates the spidroin gene catalogue.</title>
        <authorList>
            <person name="Kono N."/>
            <person name="Nakamura H."/>
            <person name="Ohtoshi R."/>
            <person name="Moran D.A.P."/>
            <person name="Shinohara A."/>
            <person name="Yoshida Y."/>
            <person name="Fujiwara M."/>
            <person name="Mori M."/>
            <person name="Tomita M."/>
            <person name="Arakawa K."/>
        </authorList>
    </citation>
    <scope>NUCLEOTIDE SEQUENCE [LARGE SCALE GENOMIC DNA]</scope>
</reference>
<dbReference type="Proteomes" id="UP000499080">
    <property type="component" value="Unassembled WGS sequence"/>
</dbReference>
<sequence>MLKEWPFLYKCLAEPKSMRSMFVKSSLCLFQVCSNLNSCYCDRGWTSYDCSQRADERAHPEGFGPIPNLFTTPEAPSTAAVADWKNKTIRSSFVGKLSFPPSYSIMSISVRLTRLP</sequence>
<gene>
    <name evidence="1" type="ORF">AVEN_131374_1</name>
    <name evidence="2" type="ORF">AVEN_198347_1</name>
</gene>
<evidence type="ECO:0008006" key="4">
    <source>
        <dbReference type="Google" id="ProtNLM"/>
    </source>
</evidence>
<accession>A0A4Y2JR87</accession>
<proteinExistence type="predicted"/>
<keyword evidence="3" id="KW-1185">Reference proteome</keyword>
<evidence type="ECO:0000313" key="3">
    <source>
        <dbReference type="Proteomes" id="UP000499080"/>
    </source>
</evidence>
<comment type="caution">
    <text evidence="2">The sequence shown here is derived from an EMBL/GenBank/DDBJ whole genome shotgun (WGS) entry which is preliminary data.</text>
</comment>
<organism evidence="2 3">
    <name type="scientific">Araneus ventricosus</name>
    <name type="common">Orbweaver spider</name>
    <name type="synonym">Epeira ventricosa</name>
    <dbReference type="NCBI Taxonomy" id="182803"/>
    <lineage>
        <taxon>Eukaryota</taxon>
        <taxon>Metazoa</taxon>
        <taxon>Ecdysozoa</taxon>
        <taxon>Arthropoda</taxon>
        <taxon>Chelicerata</taxon>
        <taxon>Arachnida</taxon>
        <taxon>Araneae</taxon>
        <taxon>Araneomorphae</taxon>
        <taxon>Entelegynae</taxon>
        <taxon>Araneoidea</taxon>
        <taxon>Araneidae</taxon>
        <taxon>Araneus</taxon>
    </lineage>
</organism>
<protein>
    <recommendedName>
        <fullName evidence="4">EGF-like domain-containing protein</fullName>
    </recommendedName>
</protein>
<dbReference type="OrthoDB" id="6415562at2759"/>
<evidence type="ECO:0000313" key="1">
    <source>
        <dbReference type="EMBL" id="GBM91916.1"/>
    </source>
</evidence>
<evidence type="ECO:0000313" key="2">
    <source>
        <dbReference type="EMBL" id="GBM91949.1"/>
    </source>
</evidence>
<dbReference type="EMBL" id="BGPR01191235">
    <property type="protein sequence ID" value="GBM91916.1"/>
    <property type="molecule type" value="Genomic_DNA"/>
</dbReference>
<name>A0A4Y2JR87_ARAVE</name>